<name>A0A9C6TD93_DROAB</name>
<dbReference type="Proteomes" id="UP000515160">
    <property type="component" value="Unplaced"/>
</dbReference>
<evidence type="ECO:0000313" key="1">
    <source>
        <dbReference type="Proteomes" id="UP000515160"/>
    </source>
</evidence>
<gene>
    <name evidence="2" type="primary">LOC127566360</name>
</gene>
<sequence>MLEIRFLDTIRFMPSSLDTLAGNLSEENFNVLKSQYKNKSDFELLRRKGVFPYEYLDSVEKLDETSLPPRSKFYSNLTESECSEEDYAHAIQVWHHFNCRSLKEYLELYLKTDVLLLTDVFQNFRAICSSIYNLDPAHYYTTPGLSWDAMLKTTEIELELLTDIDMITYVKSGIRGGLVQCSHRHTKANHKYLKNFDPTKESEFLMYVDANNLYGWAMSEPLPYGEFKWLDTNQIKSFNLENIHENSEYGYILEVDLDYPYSLHDEHNDLPFCPDNKLPSSSCKTPKLIADLAEKKNYIIYYKTLKQCMRHGLELKKIHSILQFRQKAWLKKYIDINTEHRTRAKNNFEKDFFKLLNNAVYGKTMENSEKRVDVRIITEWDYPVENRKLGRPKLCARDLISKSNFHSASRFSETMYAIQMKRLHNICDKPIYLGFVVLEMSKYKMYDFHYDYMKPKFGKALKLNYMDTDSFIYSIKTQ</sequence>
<reference evidence="2" key="1">
    <citation type="submission" date="2025-08" db="UniProtKB">
        <authorList>
            <consortium name="RefSeq"/>
        </authorList>
    </citation>
    <scope>IDENTIFICATION</scope>
    <source>
        <strain evidence="2">15112-1751.03</strain>
        <tissue evidence="2">Whole Adult</tissue>
    </source>
</reference>
<evidence type="ECO:0000313" key="2">
    <source>
        <dbReference type="RefSeq" id="XP_051864347.1"/>
    </source>
</evidence>
<dbReference type="OrthoDB" id="8030979at2759"/>
<protein>
    <submittedName>
        <fullName evidence="2">Uncharacterized protein LOC127566360</fullName>
    </submittedName>
</protein>
<dbReference type="SUPFAM" id="SSF56672">
    <property type="entry name" value="DNA/RNA polymerases"/>
    <property type="match status" value="1"/>
</dbReference>
<dbReference type="RefSeq" id="XP_051864347.1">
    <property type="nucleotide sequence ID" value="XM_052008387.1"/>
</dbReference>
<dbReference type="PANTHER" id="PTHR31511:SF12">
    <property type="entry name" value="RHO TERMINATION FACTOR N-TERMINAL DOMAIN-CONTAINING PROTEIN"/>
    <property type="match status" value="1"/>
</dbReference>
<dbReference type="InterPro" id="IPR043502">
    <property type="entry name" value="DNA/RNA_pol_sf"/>
</dbReference>
<proteinExistence type="predicted"/>
<dbReference type="GO" id="GO:0071897">
    <property type="term" value="P:DNA biosynthetic process"/>
    <property type="evidence" value="ECO:0007669"/>
    <property type="project" value="UniProtKB-ARBA"/>
</dbReference>
<organism evidence="1 2">
    <name type="scientific">Drosophila albomicans</name>
    <name type="common">Fruit fly</name>
    <dbReference type="NCBI Taxonomy" id="7291"/>
    <lineage>
        <taxon>Eukaryota</taxon>
        <taxon>Metazoa</taxon>
        <taxon>Ecdysozoa</taxon>
        <taxon>Arthropoda</taxon>
        <taxon>Hexapoda</taxon>
        <taxon>Insecta</taxon>
        <taxon>Pterygota</taxon>
        <taxon>Neoptera</taxon>
        <taxon>Endopterygota</taxon>
        <taxon>Diptera</taxon>
        <taxon>Brachycera</taxon>
        <taxon>Muscomorpha</taxon>
        <taxon>Ephydroidea</taxon>
        <taxon>Drosophilidae</taxon>
        <taxon>Drosophila</taxon>
    </lineage>
</organism>
<dbReference type="AlphaFoldDB" id="A0A9C6TD93"/>
<keyword evidence="1" id="KW-1185">Reference proteome</keyword>
<dbReference type="GeneID" id="127566360"/>
<dbReference type="PANTHER" id="PTHR31511">
    <property type="entry name" value="PROTEIN CBG23764"/>
    <property type="match status" value="1"/>
</dbReference>
<accession>A0A9C6TD93</accession>